<feature type="site" description="Important for substrate specificity" evidence="3">
    <location>
        <position position="158"/>
    </location>
</feature>
<comment type="similarity">
    <text evidence="3">Belongs to the Maf family. YhdE subfamily.</text>
</comment>
<dbReference type="PANTHER" id="PTHR43213">
    <property type="entry name" value="BIFUNCTIONAL DTTP/UTP PYROPHOSPHATASE/METHYLTRANSFERASE PROTEIN-RELATED"/>
    <property type="match status" value="1"/>
</dbReference>
<accession>A0A165HHQ6</accession>
<dbReference type="PIRSF" id="PIRSF006305">
    <property type="entry name" value="Maf"/>
    <property type="match status" value="1"/>
</dbReference>
<keyword evidence="3" id="KW-0963">Cytoplasm</keyword>
<keyword evidence="2 3" id="KW-0378">Hydrolase</keyword>
<reference evidence="4 5" key="1">
    <citation type="submission" date="2016-01" db="EMBL/GenBank/DDBJ databases">
        <title>Whole genome sequencing of Bhargavaea cecembensis T14.</title>
        <authorList>
            <person name="Hong K.W."/>
        </authorList>
    </citation>
    <scope>NUCLEOTIDE SEQUENCE [LARGE SCALE GENOMIC DNA]</scope>
    <source>
        <strain evidence="4 5">T14</strain>
    </source>
</reference>
<dbReference type="GO" id="GO:0036218">
    <property type="term" value="F:dTTP diphosphatase activity"/>
    <property type="evidence" value="ECO:0007669"/>
    <property type="project" value="RHEA"/>
</dbReference>
<dbReference type="GO" id="GO:0005737">
    <property type="term" value="C:cytoplasm"/>
    <property type="evidence" value="ECO:0007669"/>
    <property type="project" value="UniProtKB-SubCell"/>
</dbReference>
<comment type="cofactor">
    <cofactor evidence="1 3">
        <name>a divalent metal cation</name>
        <dbReference type="ChEBI" id="CHEBI:60240"/>
    </cofactor>
</comment>
<comment type="caution">
    <text evidence="3">Lacks conserved residue(s) required for the propagation of feature annotation.</text>
</comment>
<protein>
    <recommendedName>
        <fullName evidence="3">dTTP/UTP pyrophosphatase</fullName>
        <shortName evidence="3">dTTPase/UTPase</shortName>
        <ecNumber evidence="3">3.6.1.9</ecNumber>
    </recommendedName>
    <alternativeName>
        <fullName evidence="3">Nucleoside triphosphate pyrophosphatase</fullName>
    </alternativeName>
    <alternativeName>
        <fullName evidence="3">Nucleotide pyrophosphatase</fullName>
        <shortName evidence="3">Nucleotide PPase</shortName>
    </alternativeName>
</protein>
<dbReference type="PANTHER" id="PTHR43213:SF5">
    <property type="entry name" value="BIFUNCTIONAL DTTP_UTP PYROPHOSPHATASE_METHYLTRANSFERASE PROTEIN-RELATED"/>
    <property type="match status" value="1"/>
</dbReference>
<name>A0A165HHQ6_9BACL</name>
<dbReference type="CDD" id="cd00555">
    <property type="entry name" value="Maf"/>
    <property type="match status" value="1"/>
</dbReference>
<dbReference type="AlphaFoldDB" id="A0A165HHQ6"/>
<comment type="caution">
    <text evidence="4">The sequence shown here is derived from an EMBL/GenBank/DDBJ whole genome shotgun (WGS) entry which is preliminary data.</text>
</comment>
<comment type="catalytic activity">
    <reaction evidence="3">
        <text>UTP + H2O = UMP + diphosphate + H(+)</text>
        <dbReference type="Rhea" id="RHEA:29395"/>
        <dbReference type="ChEBI" id="CHEBI:15377"/>
        <dbReference type="ChEBI" id="CHEBI:15378"/>
        <dbReference type="ChEBI" id="CHEBI:33019"/>
        <dbReference type="ChEBI" id="CHEBI:46398"/>
        <dbReference type="ChEBI" id="CHEBI:57865"/>
        <dbReference type="EC" id="3.6.1.9"/>
    </reaction>
</comment>
<dbReference type="GO" id="GO:0009117">
    <property type="term" value="P:nucleotide metabolic process"/>
    <property type="evidence" value="ECO:0007669"/>
    <property type="project" value="UniProtKB-KW"/>
</dbReference>
<dbReference type="EMBL" id="LQNT01000001">
    <property type="protein sequence ID" value="KZE40004.1"/>
    <property type="molecule type" value="Genomic_DNA"/>
</dbReference>
<dbReference type="InterPro" id="IPR029001">
    <property type="entry name" value="ITPase-like_fam"/>
</dbReference>
<feature type="site" description="Important for substrate specificity" evidence="3">
    <location>
        <position position="17"/>
    </location>
</feature>
<dbReference type="RefSeq" id="WP_063178168.1">
    <property type="nucleotide sequence ID" value="NZ_LQNT01000001.1"/>
</dbReference>
<dbReference type="InterPro" id="IPR003697">
    <property type="entry name" value="Maf-like"/>
</dbReference>
<proteinExistence type="inferred from homology"/>
<feature type="active site" description="Proton acceptor" evidence="3">
    <location>
        <position position="75"/>
    </location>
</feature>
<dbReference type="NCBIfam" id="TIGR00172">
    <property type="entry name" value="maf"/>
    <property type="match status" value="1"/>
</dbReference>
<comment type="subcellular location">
    <subcellularLocation>
        <location evidence="3">Cytoplasm</location>
    </subcellularLocation>
</comment>
<dbReference type="HAMAP" id="MF_00528">
    <property type="entry name" value="Maf"/>
    <property type="match status" value="1"/>
</dbReference>
<gene>
    <name evidence="4" type="ORF">AV656_01625</name>
</gene>
<dbReference type="EC" id="3.6.1.9" evidence="3"/>
<dbReference type="SUPFAM" id="SSF52972">
    <property type="entry name" value="ITPase-like"/>
    <property type="match status" value="1"/>
</dbReference>
<keyword evidence="3" id="KW-0546">Nucleotide metabolism</keyword>
<dbReference type="Proteomes" id="UP000076490">
    <property type="component" value="Unassembled WGS sequence"/>
</dbReference>
<organism evidence="4 5">
    <name type="scientific">Bhargavaea cecembensis</name>
    <dbReference type="NCBI Taxonomy" id="394098"/>
    <lineage>
        <taxon>Bacteria</taxon>
        <taxon>Bacillati</taxon>
        <taxon>Bacillota</taxon>
        <taxon>Bacilli</taxon>
        <taxon>Bacillales</taxon>
        <taxon>Caryophanaceae</taxon>
        <taxon>Bhargavaea</taxon>
    </lineage>
</organism>
<sequence>MEFKTNRQVILASGSPRRSELMGVAGIPFIVRKPQVEEPPIRQGEEPSRYAERLARLKAWDVAEHEPGSVVIGSDTVVHQGGQVYGKPSDREEAKAFLESLCGSVHSVSTGVCVTDGEQERKFSVTTYVEFRNVPGWVVDRYVDSGDPMDKAGAYGIQSGGALFVKEIRGDYHAVVGLPVADVFEVLNEMGVIIGGEGDGL</sequence>
<comment type="catalytic activity">
    <reaction evidence="3">
        <text>dTTP + H2O = dTMP + diphosphate + H(+)</text>
        <dbReference type="Rhea" id="RHEA:28534"/>
        <dbReference type="ChEBI" id="CHEBI:15377"/>
        <dbReference type="ChEBI" id="CHEBI:15378"/>
        <dbReference type="ChEBI" id="CHEBI:33019"/>
        <dbReference type="ChEBI" id="CHEBI:37568"/>
        <dbReference type="ChEBI" id="CHEBI:63528"/>
        <dbReference type="EC" id="3.6.1.9"/>
    </reaction>
</comment>
<comment type="function">
    <text evidence="3">Nucleoside triphosphate pyrophosphatase that hydrolyzes dTTP and UTP. May have a dual role in cell division arrest and in preventing the incorporation of modified nucleotides into cellular nucleic acids.</text>
</comment>
<feature type="site" description="Important for substrate specificity" evidence="3">
    <location>
        <position position="76"/>
    </location>
</feature>
<evidence type="ECO:0000256" key="3">
    <source>
        <dbReference type="HAMAP-Rule" id="MF_00528"/>
    </source>
</evidence>
<dbReference type="OrthoDB" id="9807767at2"/>
<evidence type="ECO:0000256" key="2">
    <source>
        <dbReference type="ARBA" id="ARBA00022801"/>
    </source>
</evidence>
<evidence type="ECO:0000313" key="5">
    <source>
        <dbReference type="Proteomes" id="UP000076490"/>
    </source>
</evidence>
<evidence type="ECO:0000256" key="1">
    <source>
        <dbReference type="ARBA" id="ARBA00001968"/>
    </source>
</evidence>
<dbReference type="Pfam" id="PF02545">
    <property type="entry name" value="Maf"/>
    <property type="match status" value="1"/>
</dbReference>
<dbReference type="Gene3D" id="3.90.950.10">
    <property type="match status" value="1"/>
</dbReference>
<dbReference type="GO" id="GO:0036221">
    <property type="term" value="F:UTP diphosphatase activity"/>
    <property type="evidence" value="ECO:0007669"/>
    <property type="project" value="RHEA"/>
</dbReference>
<evidence type="ECO:0000313" key="4">
    <source>
        <dbReference type="EMBL" id="KZE40004.1"/>
    </source>
</evidence>